<reference evidence="2 3" key="1">
    <citation type="submission" date="2023-11" db="EMBL/GenBank/DDBJ databases">
        <authorList>
            <person name="Hedman E."/>
            <person name="Englund M."/>
            <person name="Stromberg M."/>
            <person name="Nyberg Akerstrom W."/>
            <person name="Nylinder S."/>
            <person name="Jareborg N."/>
            <person name="Kallberg Y."/>
            <person name="Kronander E."/>
        </authorList>
    </citation>
    <scope>NUCLEOTIDE SEQUENCE [LARGE SCALE GENOMIC DNA]</scope>
</reference>
<keyword evidence="1" id="KW-0732">Signal</keyword>
<accession>A0AAV1LFK4</accession>
<dbReference type="AlphaFoldDB" id="A0AAV1LFK4"/>
<name>A0AAV1LFK4_9NEOP</name>
<dbReference type="Proteomes" id="UP001314205">
    <property type="component" value="Unassembled WGS sequence"/>
</dbReference>
<gene>
    <name evidence="2" type="ORF">PARMNEM_LOCUS13514</name>
</gene>
<protein>
    <submittedName>
        <fullName evidence="2">Uncharacterized protein</fullName>
    </submittedName>
</protein>
<evidence type="ECO:0000313" key="3">
    <source>
        <dbReference type="Proteomes" id="UP001314205"/>
    </source>
</evidence>
<dbReference type="EMBL" id="CAVLGL010000089">
    <property type="protein sequence ID" value="CAK1593775.1"/>
    <property type="molecule type" value="Genomic_DNA"/>
</dbReference>
<evidence type="ECO:0000256" key="1">
    <source>
        <dbReference type="SAM" id="SignalP"/>
    </source>
</evidence>
<evidence type="ECO:0000313" key="2">
    <source>
        <dbReference type="EMBL" id="CAK1593775.1"/>
    </source>
</evidence>
<comment type="caution">
    <text evidence="2">The sequence shown here is derived from an EMBL/GenBank/DDBJ whole genome shotgun (WGS) entry which is preliminary data.</text>
</comment>
<feature type="chain" id="PRO_5043931538" evidence="1">
    <location>
        <begin position="20"/>
        <end position="97"/>
    </location>
</feature>
<sequence length="97" mass="11169">MLKISKLFILSLLISALQSHLVGDKMHLSELKSLCEHAYICFHDQVIICGKSVNQARTFLDLCDMYEYACEYNMVFRHVKEDEGICPNPKELGQRFG</sequence>
<feature type="signal peptide" evidence="1">
    <location>
        <begin position="1"/>
        <end position="19"/>
    </location>
</feature>
<keyword evidence="3" id="KW-1185">Reference proteome</keyword>
<organism evidence="2 3">
    <name type="scientific">Parnassius mnemosyne</name>
    <name type="common">clouded apollo</name>
    <dbReference type="NCBI Taxonomy" id="213953"/>
    <lineage>
        <taxon>Eukaryota</taxon>
        <taxon>Metazoa</taxon>
        <taxon>Ecdysozoa</taxon>
        <taxon>Arthropoda</taxon>
        <taxon>Hexapoda</taxon>
        <taxon>Insecta</taxon>
        <taxon>Pterygota</taxon>
        <taxon>Neoptera</taxon>
        <taxon>Endopterygota</taxon>
        <taxon>Lepidoptera</taxon>
        <taxon>Glossata</taxon>
        <taxon>Ditrysia</taxon>
        <taxon>Papilionoidea</taxon>
        <taxon>Papilionidae</taxon>
        <taxon>Parnassiinae</taxon>
        <taxon>Parnassini</taxon>
        <taxon>Parnassius</taxon>
        <taxon>Driopa</taxon>
    </lineage>
</organism>
<proteinExistence type="predicted"/>